<name>A0A9N9KL54_9HELO</name>
<proteinExistence type="predicted"/>
<feature type="region of interest" description="Disordered" evidence="2">
    <location>
        <begin position="1151"/>
        <end position="1173"/>
    </location>
</feature>
<dbReference type="EMBL" id="CAJVRL010000025">
    <property type="protein sequence ID" value="CAG8949720.1"/>
    <property type="molecule type" value="Genomic_DNA"/>
</dbReference>
<feature type="compositionally biased region" description="Basic and acidic residues" evidence="2">
    <location>
        <begin position="1156"/>
        <end position="1167"/>
    </location>
</feature>
<keyword evidence="1" id="KW-0175">Coiled coil</keyword>
<keyword evidence="4" id="KW-1185">Reference proteome</keyword>
<organism evidence="3 4">
    <name type="scientific">Hymenoscyphus fraxineus</name>
    <dbReference type="NCBI Taxonomy" id="746836"/>
    <lineage>
        <taxon>Eukaryota</taxon>
        <taxon>Fungi</taxon>
        <taxon>Dikarya</taxon>
        <taxon>Ascomycota</taxon>
        <taxon>Pezizomycotina</taxon>
        <taxon>Leotiomycetes</taxon>
        <taxon>Helotiales</taxon>
        <taxon>Helotiaceae</taxon>
        <taxon>Hymenoscyphus</taxon>
    </lineage>
</organism>
<gene>
    <name evidence="3" type="ORF">HYFRA_00004038</name>
</gene>
<evidence type="ECO:0000313" key="3">
    <source>
        <dbReference type="EMBL" id="CAG8949720.1"/>
    </source>
</evidence>
<comment type="caution">
    <text evidence="3">The sequence shown here is derived from an EMBL/GenBank/DDBJ whole genome shotgun (WGS) entry which is preliminary data.</text>
</comment>
<reference evidence="3" key="1">
    <citation type="submission" date="2021-07" db="EMBL/GenBank/DDBJ databases">
        <authorList>
            <person name="Durling M."/>
        </authorList>
    </citation>
    <scope>NUCLEOTIDE SEQUENCE</scope>
</reference>
<dbReference type="Proteomes" id="UP000696280">
    <property type="component" value="Unassembled WGS sequence"/>
</dbReference>
<protein>
    <submittedName>
        <fullName evidence="3">Uncharacterized protein</fullName>
    </submittedName>
</protein>
<evidence type="ECO:0000313" key="4">
    <source>
        <dbReference type="Proteomes" id="UP000696280"/>
    </source>
</evidence>
<evidence type="ECO:0000256" key="2">
    <source>
        <dbReference type="SAM" id="MobiDB-lite"/>
    </source>
</evidence>
<feature type="coiled-coil region" evidence="1">
    <location>
        <begin position="297"/>
        <end position="324"/>
    </location>
</feature>
<dbReference type="OrthoDB" id="5422628at2759"/>
<evidence type="ECO:0000256" key="1">
    <source>
        <dbReference type="SAM" id="Coils"/>
    </source>
</evidence>
<sequence length="1391" mass="158710">MTDMGKLFPGIPRGPTGIPEPVPPDRQFKGHPQPPINERLEAAKNFLADEDPNRCIGFREKHAEIDEYLKYIKGEKLQFDEKLFRDVRIMSETHHEWDQRVQQGWIDTNCGTKPLIQPRSNRLLTGSQTQQWQSEREAMGVEAQMRGEDPPFSVDRNAEHAGFIKALGVDSTQDPDTVDDGTNLMFVEGRAYEWAMREPAWIPYWMHPTEGLPKTPIKADEDEPWYRQEVAEKRRRKGRTLDRPPRQELPDAIRSREYRINLLLAKGKDRTGEEDDDLHYLLSNHFPPELVRGWVQIQLERAQLDIARNELDNELRKLSALRQKVPAAPKPPVVGWWEGRVSIVLGYLAEKLLNFKAISDTWYRWIEKAGGVQCVVESSDESVQEATEALGVLIFPAEQEVNPSQVRTVARARAIVSTAREARGLWNTTLSREDKNLLMKVMYASMVLRPELAGWVDNVERIFGDDSRLAMLDRLDTLPQATRDEINALRESCINAWKAYDDVQILPPGADTRVDPAAATPTPGEFKTFYVAFSENPSSVQARERKRLARREAAKVELMRKAKQATEAAARTTIDYAPQAERRGVQRAAIELGLNLLCTNEEQHRPDDKFRIVQLPPPQVDWSNRPEVPLTLPLDPTKRPVELEPFYFTKKVAAYRWEMEMKYHLGRLKAIEQRRGLLDPPANLNGPFSVASLEQYQEVTARAKNILTSVYSRMARANKISPRPLMAALVDRVDEGLRWRAGEPSIFYKEIVTPNGQRVEQSIELTNPEIELLNEIAGPSWDESQRPFEEVDVRVPDWDMAKLTEFCDDIEDAREYIPLWEAYKPPKQSREDTIRLAQQPHDPYVKGKTGIALKALLQIMNNKRVEAGGKNIHLWTEDEAKHNLDGMRLAQVIHYDDDQEGMEMVSQIPFDGHPENKYVTSLSAIPGAPGVKQNHLGHYEVRYDAEGTIGPCIVQPNKYEYLQRLSWQLGRLITRGLSTLADYRGSFEAELAEQKSGYEITYRDFMQNLNEAEVSYLRSTVFKGLEPVDPPESLQELALELHEIAPDIAQRSAMEFQGNDPRNMTARQAATLLQIQVLEENNNCWESRFPENEHVWDFAAPRLVPIERELEIAGEKLKVTQGPRKYFHMRRFPVGCQTEATQLAIRSSGPVVQTKADVKPPEEREPDQLPGEIYRGADGPPYFPFGETPYQEAYQSWRMEKDLADVPEFKTKPAADPENPSRGTQNPTKPVAAIFRPALPELPPDFKPISITPAEKRLKDIEERQKQPGAPDPKILENYYKQWEIKAMEASKVYEQKRKNQEEVRAAIAKEADKKWDELSEEEILDMCKKLGIDPSDPKPPPKGGVRRSNRKRPAANQPSGEPSSQKTKRAPSESPVMSPSPGAFPEYDSE</sequence>
<feature type="compositionally biased region" description="Polar residues" evidence="2">
    <location>
        <begin position="1357"/>
        <end position="1366"/>
    </location>
</feature>
<feature type="compositionally biased region" description="Basic residues" evidence="2">
    <location>
        <begin position="1345"/>
        <end position="1354"/>
    </location>
</feature>
<accession>A0A9N9KL54</accession>
<feature type="region of interest" description="Disordered" evidence="2">
    <location>
        <begin position="1"/>
        <end position="35"/>
    </location>
</feature>
<feature type="region of interest" description="Disordered" evidence="2">
    <location>
        <begin position="1210"/>
        <end position="1230"/>
    </location>
</feature>
<feature type="region of interest" description="Disordered" evidence="2">
    <location>
        <begin position="1327"/>
        <end position="1391"/>
    </location>
</feature>